<proteinExistence type="predicted"/>
<evidence type="ECO:0000313" key="2">
    <source>
        <dbReference type="Proteomes" id="UP000197619"/>
    </source>
</evidence>
<keyword evidence="2" id="KW-1185">Reference proteome</keyword>
<accession>A0A218V6K1</accession>
<protein>
    <submittedName>
        <fullName evidence="1">Uncharacterized protein</fullName>
    </submittedName>
</protein>
<name>A0A218V6K1_9PASE</name>
<organism evidence="1 2">
    <name type="scientific">Lonchura striata</name>
    <name type="common">white-rumped munia</name>
    <dbReference type="NCBI Taxonomy" id="40157"/>
    <lineage>
        <taxon>Eukaryota</taxon>
        <taxon>Metazoa</taxon>
        <taxon>Chordata</taxon>
        <taxon>Craniata</taxon>
        <taxon>Vertebrata</taxon>
        <taxon>Euteleostomi</taxon>
        <taxon>Archelosauria</taxon>
        <taxon>Archosauria</taxon>
        <taxon>Dinosauria</taxon>
        <taxon>Saurischia</taxon>
        <taxon>Theropoda</taxon>
        <taxon>Coelurosauria</taxon>
        <taxon>Aves</taxon>
        <taxon>Neognathae</taxon>
        <taxon>Neoaves</taxon>
        <taxon>Telluraves</taxon>
        <taxon>Australaves</taxon>
        <taxon>Passeriformes</taxon>
        <taxon>Passeroidea</taxon>
        <taxon>Estrildidae</taxon>
        <taxon>Estrildinae</taxon>
        <taxon>Lonchura</taxon>
    </lineage>
</organism>
<dbReference type="EMBL" id="MUZQ01000037">
    <property type="protein sequence ID" value="OWK61715.1"/>
    <property type="molecule type" value="Genomic_DNA"/>
</dbReference>
<comment type="caution">
    <text evidence="1">The sequence shown here is derived from an EMBL/GenBank/DDBJ whole genome shotgun (WGS) entry which is preliminary data.</text>
</comment>
<reference evidence="1 2" key="1">
    <citation type="submission" date="2017-05" db="EMBL/GenBank/DDBJ databases">
        <title>Genome of assembly of the Bengalese finch, Lonchura striata domestica.</title>
        <authorList>
            <person name="Colquitt B.M."/>
            <person name="Brainard M.S."/>
        </authorList>
    </citation>
    <scope>NUCLEOTIDE SEQUENCE [LARGE SCALE GENOMIC DNA]</scope>
    <source>
        <strain evidence="1">White83orange57</strain>
    </source>
</reference>
<gene>
    <name evidence="1" type="ORF">RLOC_00000319</name>
</gene>
<dbReference type="Proteomes" id="UP000197619">
    <property type="component" value="Unassembled WGS sequence"/>
</dbReference>
<evidence type="ECO:0000313" key="1">
    <source>
        <dbReference type="EMBL" id="OWK61715.1"/>
    </source>
</evidence>
<sequence>MLSPSNCV</sequence>